<reference evidence="4" key="1">
    <citation type="journal article" date="2021" name="PeerJ">
        <title>Extensive microbial diversity within the chicken gut microbiome revealed by metagenomics and culture.</title>
        <authorList>
            <person name="Gilroy R."/>
            <person name="Ravi A."/>
            <person name="Getino M."/>
            <person name="Pursley I."/>
            <person name="Horton D.L."/>
            <person name="Alikhan N.F."/>
            <person name="Baker D."/>
            <person name="Gharbi K."/>
            <person name="Hall N."/>
            <person name="Watson M."/>
            <person name="Adriaenssens E.M."/>
            <person name="Foster-Nyarko E."/>
            <person name="Jarju S."/>
            <person name="Secka A."/>
            <person name="Antonio M."/>
            <person name="Oren A."/>
            <person name="Chaudhuri R.R."/>
            <person name="La Ragione R."/>
            <person name="Hildebrand F."/>
            <person name="Pallen M.J."/>
        </authorList>
    </citation>
    <scope>NUCLEOTIDE SEQUENCE</scope>
    <source>
        <strain evidence="4">316</strain>
    </source>
</reference>
<dbReference type="InterPro" id="IPR001789">
    <property type="entry name" value="Sig_transdc_resp-reg_receiver"/>
</dbReference>
<gene>
    <name evidence="4" type="ORF">K8W01_02305</name>
</gene>
<proteinExistence type="predicted"/>
<dbReference type="AlphaFoldDB" id="A0A921JDV7"/>
<dbReference type="InterPro" id="IPR011006">
    <property type="entry name" value="CheY-like_superfamily"/>
</dbReference>
<feature type="modified residue" description="4-aspartylphosphate" evidence="1">
    <location>
        <position position="79"/>
    </location>
</feature>
<dbReference type="PROSITE" id="PS50110">
    <property type="entry name" value="RESPONSE_REGULATORY"/>
    <property type="match status" value="1"/>
</dbReference>
<evidence type="ECO:0000313" key="5">
    <source>
        <dbReference type="Proteomes" id="UP000742631"/>
    </source>
</evidence>
<comment type="caution">
    <text evidence="4">The sequence shown here is derived from an EMBL/GenBank/DDBJ whole genome shotgun (WGS) entry which is preliminary data.</text>
</comment>
<accession>A0A921JDV7</accession>
<evidence type="ECO:0000256" key="2">
    <source>
        <dbReference type="SAM" id="MobiDB-lite"/>
    </source>
</evidence>
<organism evidence="4 5">
    <name type="scientific">Methylorubrum populi</name>
    <dbReference type="NCBI Taxonomy" id="223967"/>
    <lineage>
        <taxon>Bacteria</taxon>
        <taxon>Pseudomonadati</taxon>
        <taxon>Pseudomonadota</taxon>
        <taxon>Alphaproteobacteria</taxon>
        <taxon>Hyphomicrobiales</taxon>
        <taxon>Methylobacteriaceae</taxon>
        <taxon>Methylorubrum</taxon>
    </lineage>
</organism>
<evidence type="ECO:0000256" key="1">
    <source>
        <dbReference type="PROSITE-ProRule" id="PRU00169"/>
    </source>
</evidence>
<evidence type="ECO:0000313" key="4">
    <source>
        <dbReference type="EMBL" id="HJE22479.1"/>
    </source>
</evidence>
<protein>
    <submittedName>
        <fullName evidence="4">Response regulator</fullName>
    </submittedName>
</protein>
<dbReference type="SUPFAM" id="SSF52172">
    <property type="entry name" value="CheY-like"/>
    <property type="match status" value="1"/>
</dbReference>
<keyword evidence="1" id="KW-0597">Phosphoprotein</keyword>
<feature type="region of interest" description="Disordered" evidence="2">
    <location>
        <begin position="1"/>
        <end position="21"/>
    </location>
</feature>
<evidence type="ECO:0000259" key="3">
    <source>
        <dbReference type="PROSITE" id="PS50110"/>
    </source>
</evidence>
<dbReference type="CDD" id="cd00156">
    <property type="entry name" value="REC"/>
    <property type="match status" value="1"/>
</dbReference>
<dbReference type="Proteomes" id="UP000742631">
    <property type="component" value="Unassembled WGS sequence"/>
</dbReference>
<dbReference type="Gene3D" id="3.40.50.2300">
    <property type="match status" value="1"/>
</dbReference>
<dbReference type="EMBL" id="DYYG01000009">
    <property type="protein sequence ID" value="HJE22479.1"/>
    <property type="molecule type" value="Genomic_DNA"/>
</dbReference>
<name>A0A921JDV7_9HYPH</name>
<feature type="domain" description="Response regulatory" evidence="3">
    <location>
        <begin position="25"/>
        <end position="142"/>
    </location>
</feature>
<sequence length="143" mass="15529">MDQPVPPRDPRRDADTDGTADRPLLALVAEGETALRIEAADLLAEMGFEVLEAWNLPTAIRQVERQIGRRAAIRLVIADADLPDAEGRFALARALVRRWPDLPVIALSAGPAPAPGELPCGIDFARKPLSPALARTAWERLAR</sequence>
<dbReference type="GO" id="GO:0000160">
    <property type="term" value="P:phosphorelay signal transduction system"/>
    <property type="evidence" value="ECO:0007669"/>
    <property type="project" value="InterPro"/>
</dbReference>
<reference evidence="4" key="2">
    <citation type="submission" date="2021-09" db="EMBL/GenBank/DDBJ databases">
        <authorList>
            <person name="Gilroy R."/>
        </authorList>
    </citation>
    <scope>NUCLEOTIDE SEQUENCE</scope>
    <source>
        <strain evidence="4">316</strain>
    </source>
</reference>